<evidence type="ECO:0000313" key="3">
    <source>
        <dbReference type="Proteomes" id="UP000290172"/>
    </source>
</evidence>
<organism evidence="2 3">
    <name type="scientific">Halarcobacter ebronensis</name>
    <dbReference type="NCBI Taxonomy" id="1462615"/>
    <lineage>
        <taxon>Bacteria</taxon>
        <taxon>Pseudomonadati</taxon>
        <taxon>Campylobacterota</taxon>
        <taxon>Epsilonproteobacteria</taxon>
        <taxon>Campylobacterales</taxon>
        <taxon>Arcobacteraceae</taxon>
        <taxon>Halarcobacter</taxon>
    </lineage>
</organism>
<dbReference type="GO" id="GO:0016787">
    <property type="term" value="F:hydrolase activity"/>
    <property type="evidence" value="ECO:0007669"/>
    <property type="project" value="InterPro"/>
</dbReference>
<evidence type="ECO:0000313" key="2">
    <source>
        <dbReference type="EMBL" id="RXJ65841.1"/>
    </source>
</evidence>
<dbReference type="PANTHER" id="PTHR31302:SF0">
    <property type="entry name" value="TRANSMEMBRANE PROTEIN WITH METALLOPHOSPHOESTERASE DOMAIN"/>
    <property type="match status" value="1"/>
</dbReference>
<feature type="domain" description="Calcineurin-like phosphoesterase" evidence="1">
    <location>
        <begin position="5"/>
        <end position="166"/>
    </location>
</feature>
<sequence length="221" mass="25732">MKGLSILHLSDLHINKKSSVDSIKELVDICNKSSAQFVVITGDIIDCKVKFIKEKLEILNKIEKQTYYISGNHDLFYGFEPLKNCLKNLICLDNKTEIFEYQNKKIAIGGLSDRFSKFFGKKREEKKVLEFLQNYEYAILLAHQPKDYTFALKSNCKLFLCGHTHGGQIYPFHYVVKLFQPFLKGLHYRNQTAIYVNKGLGYWGINFRFKADNEISLLKLR</sequence>
<dbReference type="InterPro" id="IPR029052">
    <property type="entry name" value="Metallo-depent_PP-like"/>
</dbReference>
<proteinExistence type="predicted"/>
<name>A0A4Q0YAK7_9BACT</name>
<comment type="caution">
    <text evidence="2">The sequence shown here is derived from an EMBL/GenBank/DDBJ whole genome shotgun (WGS) entry which is preliminary data.</text>
</comment>
<dbReference type="Proteomes" id="UP000290172">
    <property type="component" value="Unassembled WGS sequence"/>
</dbReference>
<dbReference type="EMBL" id="PDKJ01000020">
    <property type="protein sequence ID" value="RXJ65841.1"/>
    <property type="molecule type" value="Genomic_DNA"/>
</dbReference>
<dbReference type="InterPro" id="IPR004843">
    <property type="entry name" value="Calcineurin-like_PHP"/>
</dbReference>
<dbReference type="Pfam" id="PF00149">
    <property type="entry name" value="Metallophos"/>
    <property type="match status" value="1"/>
</dbReference>
<dbReference type="InterPro" id="IPR051158">
    <property type="entry name" value="Metallophosphoesterase_sf"/>
</dbReference>
<protein>
    <submittedName>
        <fullName evidence="2">Serine/threonine protein phosphatase</fullName>
    </submittedName>
</protein>
<accession>A0A4Q0YAK7</accession>
<reference evidence="2 3" key="1">
    <citation type="submission" date="2017-10" db="EMBL/GenBank/DDBJ databases">
        <title>Genomics of the genus Arcobacter.</title>
        <authorList>
            <person name="Perez-Cataluna A."/>
            <person name="Figueras M.J."/>
        </authorList>
    </citation>
    <scope>NUCLEOTIDE SEQUENCE [LARGE SCALE GENOMIC DNA]</scope>
    <source>
        <strain evidence="2 3">CECT 8993</strain>
    </source>
</reference>
<dbReference type="SUPFAM" id="SSF56300">
    <property type="entry name" value="Metallo-dependent phosphatases"/>
    <property type="match status" value="1"/>
</dbReference>
<gene>
    <name evidence="2" type="ORF">CRV08_14225</name>
</gene>
<evidence type="ECO:0000259" key="1">
    <source>
        <dbReference type="Pfam" id="PF00149"/>
    </source>
</evidence>
<dbReference type="Gene3D" id="3.60.21.10">
    <property type="match status" value="1"/>
</dbReference>
<dbReference type="PANTHER" id="PTHR31302">
    <property type="entry name" value="TRANSMEMBRANE PROTEIN WITH METALLOPHOSPHOESTERASE DOMAIN-RELATED"/>
    <property type="match status" value="1"/>
</dbReference>
<dbReference type="AlphaFoldDB" id="A0A4Q0YAK7"/>